<protein>
    <submittedName>
        <fullName evidence="1">GrpB family protein</fullName>
    </submittedName>
</protein>
<reference evidence="2" key="1">
    <citation type="submission" date="2018-12" db="EMBL/GenBank/DDBJ databases">
        <title>Complete genome sequence of Paenibacillus sp. MBLB1234.</title>
        <authorList>
            <person name="Nam Y.-D."/>
            <person name="Kang J."/>
            <person name="Chung W.-H."/>
            <person name="Park Y.S."/>
        </authorList>
    </citation>
    <scope>NUCLEOTIDE SEQUENCE [LARGE SCALE GENOMIC DNA]</scope>
    <source>
        <strain evidence="2">MBLB1234</strain>
    </source>
</reference>
<dbReference type="Gene3D" id="3.30.460.10">
    <property type="entry name" value="Beta Polymerase, domain 2"/>
    <property type="match status" value="1"/>
</dbReference>
<dbReference type="PANTHER" id="PTHR34822">
    <property type="entry name" value="GRPB DOMAIN PROTEIN (AFU_ORTHOLOGUE AFUA_1G01530)"/>
    <property type="match status" value="1"/>
</dbReference>
<dbReference type="SUPFAM" id="SSF81301">
    <property type="entry name" value="Nucleotidyltransferase"/>
    <property type="match status" value="1"/>
</dbReference>
<organism evidence="1 2">
    <name type="scientific">Paenibacillus lutimineralis</name>
    <dbReference type="NCBI Taxonomy" id="2707005"/>
    <lineage>
        <taxon>Bacteria</taxon>
        <taxon>Bacillati</taxon>
        <taxon>Bacillota</taxon>
        <taxon>Bacilli</taxon>
        <taxon>Bacillales</taxon>
        <taxon>Paenibacillaceae</taxon>
        <taxon>Paenibacillus</taxon>
    </lineage>
</organism>
<dbReference type="InterPro" id="IPR043519">
    <property type="entry name" value="NT_sf"/>
</dbReference>
<keyword evidence="2" id="KW-1185">Reference proteome</keyword>
<name>A0A3Q9IAH3_9BACL</name>
<gene>
    <name evidence="1" type="ORF">EI981_20515</name>
</gene>
<sequence length="198" mass="23853">MKVRLRDFSEDWIRLYHEEANFLKTILNEEIVQFEHFGSTSVPGMKAKPVIDMMCIVKNIRKIDLFNEKMRSLGYDVAGEWGVPGRRLFRKGGENRTHHIHFYEIDNPHIERHLIFRDYLRAHPQEVERYSRFKEELAQRFENTSEYSTAKKTFVMEMEQLALTWFTETQQQISKSGSFREYKTLDESERTDYNWIQS</sequence>
<evidence type="ECO:0000313" key="2">
    <source>
        <dbReference type="Proteomes" id="UP000270678"/>
    </source>
</evidence>
<dbReference type="AlphaFoldDB" id="A0A3Q9IAH3"/>
<dbReference type="RefSeq" id="WP_127001380.1">
    <property type="nucleotide sequence ID" value="NZ_CP034346.1"/>
</dbReference>
<dbReference type="OrthoDB" id="9799092at2"/>
<dbReference type="Proteomes" id="UP000270678">
    <property type="component" value="Chromosome"/>
</dbReference>
<dbReference type="InterPro" id="IPR007344">
    <property type="entry name" value="GrpB/CoaE"/>
</dbReference>
<dbReference type="EMBL" id="CP034346">
    <property type="protein sequence ID" value="AZS16606.1"/>
    <property type="molecule type" value="Genomic_DNA"/>
</dbReference>
<evidence type="ECO:0000313" key="1">
    <source>
        <dbReference type="EMBL" id="AZS16606.1"/>
    </source>
</evidence>
<dbReference type="PANTHER" id="PTHR34822:SF1">
    <property type="entry name" value="GRPB FAMILY PROTEIN"/>
    <property type="match status" value="1"/>
</dbReference>
<accession>A0A3Q9IAH3</accession>
<dbReference type="Pfam" id="PF04229">
    <property type="entry name" value="GrpB"/>
    <property type="match status" value="1"/>
</dbReference>
<proteinExistence type="predicted"/>
<dbReference type="KEGG" id="plut:EI981_20515"/>